<name>A0A1E5WCN6_9POAL</name>
<evidence type="ECO:0000313" key="2">
    <source>
        <dbReference type="Proteomes" id="UP000095767"/>
    </source>
</evidence>
<dbReference type="AlphaFoldDB" id="A0A1E5WCN6"/>
<dbReference type="STRING" id="888268.A0A1E5WCN6"/>
<gene>
    <name evidence="1" type="ORF">BAE44_0003839</name>
</gene>
<dbReference type="EMBL" id="LWDX02013144">
    <property type="protein sequence ID" value="OEL35142.1"/>
    <property type="molecule type" value="Genomic_DNA"/>
</dbReference>
<sequence length="100" mass="11126">MAGAVPRVGDHEPDGERANTIRQIDIYDDWPRGRSLNAIRDQLSLSSDTLWDVQWANGTSYLFDAASCQAFHFAVGLLPPDWKKARSAAYLGRDTVDGFN</sequence>
<dbReference type="Proteomes" id="UP000095767">
    <property type="component" value="Unassembled WGS sequence"/>
</dbReference>
<reference evidence="1 2" key="1">
    <citation type="submission" date="2016-09" db="EMBL/GenBank/DDBJ databases">
        <title>The draft genome of Dichanthelium oligosanthes: A C3 panicoid grass species.</title>
        <authorList>
            <person name="Studer A.J."/>
            <person name="Schnable J.C."/>
            <person name="Brutnell T.P."/>
        </authorList>
    </citation>
    <scope>NUCLEOTIDE SEQUENCE [LARGE SCALE GENOMIC DNA]</scope>
    <source>
        <strain evidence="2">cv. Kellogg 1175</strain>
        <tissue evidence="1">Leaf</tissue>
    </source>
</reference>
<protein>
    <submittedName>
        <fullName evidence="1">Uncharacterized protein</fullName>
    </submittedName>
</protein>
<proteinExistence type="predicted"/>
<dbReference type="PANTHER" id="PTHR33880:SF11">
    <property type="entry name" value="NEPROSIN DOMAIN-CONTAINING PROTEIN"/>
    <property type="match status" value="1"/>
</dbReference>
<keyword evidence="2" id="KW-1185">Reference proteome</keyword>
<comment type="caution">
    <text evidence="1">The sequence shown here is derived from an EMBL/GenBank/DDBJ whole genome shotgun (WGS) entry which is preliminary data.</text>
</comment>
<dbReference type="InterPro" id="IPR038941">
    <property type="entry name" value="At4g14100-like"/>
</dbReference>
<evidence type="ECO:0000313" key="1">
    <source>
        <dbReference type="EMBL" id="OEL35142.1"/>
    </source>
</evidence>
<organism evidence="1 2">
    <name type="scientific">Dichanthelium oligosanthes</name>
    <dbReference type="NCBI Taxonomy" id="888268"/>
    <lineage>
        <taxon>Eukaryota</taxon>
        <taxon>Viridiplantae</taxon>
        <taxon>Streptophyta</taxon>
        <taxon>Embryophyta</taxon>
        <taxon>Tracheophyta</taxon>
        <taxon>Spermatophyta</taxon>
        <taxon>Magnoliopsida</taxon>
        <taxon>Liliopsida</taxon>
        <taxon>Poales</taxon>
        <taxon>Poaceae</taxon>
        <taxon>PACMAD clade</taxon>
        <taxon>Panicoideae</taxon>
        <taxon>Panicodae</taxon>
        <taxon>Paniceae</taxon>
        <taxon>Dichantheliinae</taxon>
        <taxon>Dichanthelium</taxon>
    </lineage>
</organism>
<dbReference type="OrthoDB" id="643324at2759"/>
<dbReference type="PANTHER" id="PTHR33880">
    <property type="entry name" value="EXPRESSED PROTEIN"/>
    <property type="match status" value="1"/>
</dbReference>
<accession>A0A1E5WCN6</accession>